<accession>A0A8J5MAS4</accession>
<evidence type="ECO:0000313" key="2">
    <source>
        <dbReference type="Proteomes" id="UP000709295"/>
    </source>
</evidence>
<name>A0A8J5MAS4_9STRA</name>
<gene>
    <name evidence="1" type="ORF">JG688_00002404</name>
</gene>
<dbReference type="NCBIfam" id="NF038127">
    <property type="entry name" value="FDP_fam"/>
    <property type="match status" value="1"/>
</dbReference>
<dbReference type="Pfam" id="PF13365">
    <property type="entry name" value="Trypsin_2"/>
    <property type="match status" value="1"/>
</dbReference>
<evidence type="ECO:0000313" key="1">
    <source>
        <dbReference type="EMBL" id="KAG6975421.1"/>
    </source>
</evidence>
<dbReference type="Proteomes" id="UP000709295">
    <property type="component" value="Unassembled WGS sequence"/>
</dbReference>
<reference evidence="1" key="1">
    <citation type="submission" date="2021-01" db="EMBL/GenBank/DDBJ databases">
        <title>Phytophthora aleatoria, a newly-described species from Pinus radiata is distinct from Phytophthora cactorum isolates based on comparative genomics.</title>
        <authorList>
            <person name="Mcdougal R."/>
            <person name="Panda P."/>
            <person name="Williams N."/>
            <person name="Studholme D.J."/>
        </authorList>
    </citation>
    <scope>NUCLEOTIDE SEQUENCE</scope>
    <source>
        <strain evidence="1">NZFS 4037</strain>
    </source>
</reference>
<evidence type="ECO:0008006" key="3">
    <source>
        <dbReference type="Google" id="ProtNLM"/>
    </source>
</evidence>
<dbReference type="AlphaFoldDB" id="A0A8J5MAS4"/>
<proteinExistence type="predicted"/>
<sequence>MANAASPFAPLNLAHHDANYLRELVHVFVQHQVESYERYLHDDHERLDNKRWKQVLQRDNMRVFSELEGTNPADDLGYVNQQQSAELADLPALLTVGQMEGSLDDAMYGVMTPNVASMRLKYFYTGDQLANGAVLATIDSPSTMDPFQSLTVKWVEGYQSPMLRPLVSNRDFVYMEATGFTKLSDGELVGYHLLHSVHFPQTPKTRSNTRGTMSICGLYRQRNHSAVDLYCRASVNSGGRVARSIGVKYAAVSLISARKMIRCAHLKKLTWLLRVRDSSIIIRGEAKCIGCGQKPGIFATEIGSCSLCKRTDDSNLRSATFTPMQIDDTNNTGTISASDSSESRLHVVNIAMGCPEFETAFDSATPGSSSPFRSFTLTKGTGYAYVALHLSKLWMPRGASVVLRAVEGFDAPDRTLNLSTSSPSGKPYGNVLAQPLLAKEFRLEFYRNAGSPNTTKIDADIIASSFSVTDSDATCFGFVVDAYYYVLMDNDNPISATDESICAADNTKEAICYYEDSITRTAFLAARSVARLLIPKGSGASAGCTAWLLGNEGHLMTNYHCVSTDDEASSTTVEFMAEADVCSDSVSCTSWGACPGNVVSMSVDLIHADEELDYALLKLPNDGADIAQTYGYLRLKTRDGVVGEQVYIPQHPLYQGKRIAMVDDYTNNVALLSLSASSCGATGYSYSGDTQSGSSGSPVISFSDHGVIALHHCGEMCANTGIPAKRIIADLILNGIDVAEFDGVDDGSNALTNAERFPAYIPPAPEVAQPLTPRLTMNGAIILASSYVSVDSVKFTLNSDTDISFDVLSVEIADNETFYDLNGDCRASYLDSMIYLFADGDSEAVFTVDDSPGDTVNEDGSVSYRDPYKRTFLKQGSYTLAIAPTGASEDDARAGKTKADYPPELYTCRTRGSYGSYKLQISSTIGDNPFTFTSLPAAVGINPASCSKGADTICSSY</sequence>
<comment type="caution">
    <text evidence="1">The sequence shown here is derived from an EMBL/GenBank/DDBJ whole genome shotgun (WGS) entry which is preliminary data.</text>
</comment>
<keyword evidence="2" id="KW-1185">Reference proteome</keyword>
<dbReference type="PANTHER" id="PTHR36234">
    <property type="entry name" value="LYSYL ENDOPEPTIDASE"/>
    <property type="match status" value="1"/>
</dbReference>
<organism evidence="1 2">
    <name type="scientific">Phytophthora aleatoria</name>
    <dbReference type="NCBI Taxonomy" id="2496075"/>
    <lineage>
        <taxon>Eukaryota</taxon>
        <taxon>Sar</taxon>
        <taxon>Stramenopiles</taxon>
        <taxon>Oomycota</taxon>
        <taxon>Peronosporomycetes</taxon>
        <taxon>Peronosporales</taxon>
        <taxon>Peronosporaceae</taxon>
        <taxon>Phytophthora</taxon>
    </lineage>
</organism>
<dbReference type="EMBL" id="JAENGY010000064">
    <property type="protein sequence ID" value="KAG6975421.1"/>
    <property type="molecule type" value="Genomic_DNA"/>
</dbReference>
<dbReference type="PANTHER" id="PTHR36234:SF5">
    <property type="entry name" value="LYSYL ENDOPEPTIDASE"/>
    <property type="match status" value="1"/>
</dbReference>
<protein>
    <recommendedName>
        <fullName evidence="3">Serine protease</fullName>
    </recommendedName>
</protein>